<evidence type="ECO:0000313" key="5">
    <source>
        <dbReference type="EMBL" id="CBL01169.1"/>
    </source>
</evidence>
<evidence type="ECO:0000256" key="3">
    <source>
        <dbReference type="ARBA" id="ARBA00022840"/>
    </source>
</evidence>
<dbReference type="InterPro" id="IPR015854">
    <property type="entry name" value="ABC_transpr_LolD-like"/>
</dbReference>
<dbReference type="PANTHER" id="PTHR24220:SF86">
    <property type="entry name" value="ABC TRANSPORTER ABCH.1"/>
    <property type="match status" value="1"/>
</dbReference>
<dbReference type="Proteomes" id="UP000007059">
    <property type="component" value="Chromosome"/>
</dbReference>
<evidence type="ECO:0000259" key="4">
    <source>
        <dbReference type="PROSITE" id="PS50893"/>
    </source>
</evidence>
<evidence type="ECO:0000256" key="2">
    <source>
        <dbReference type="ARBA" id="ARBA00022741"/>
    </source>
</evidence>
<dbReference type="PATRIC" id="fig|657322.3.peg.493"/>
<accession>D4K8K6</accession>
<dbReference type="AlphaFoldDB" id="D4K8K6"/>
<dbReference type="eggNOG" id="COG1136">
    <property type="taxonomic scope" value="Bacteria"/>
</dbReference>
<dbReference type="SMART" id="SM00382">
    <property type="entry name" value="AAA"/>
    <property type="match status" value="1"/>
</dbReference>
<name>D4K8K6_9FIRM</name>
<protein>
    <submittedName>
        <fullName evidence="5">ABC-type antimicrobial peptide transport system, ATPase component</fullName>
    </submittedName>
</protein>
<reference evidence="5 6" key="2">
    <citation type="submission" date="2010-03" db="EMBL/GenBank/DDBJ databases">
        <authorList>
            <person name="Pajon A."/>
        </authorList>
    </citation>
    <scope>NUCLEOTIDE SEQUENCE [LARGE SCALE GENOMIC DNA]</scope>
    <source>
        <strain evidence="5 6">SL3/3</strain>
    </source>
</reference>
<dbReference type="GO" id="GO:0016887">
    <property type="term" value="F:ATP hydrolysis activity"/>
    <property type="evidence" value="ECO:0007669"/>
    <property type="project" value="InterPro"/>
</dbReference>
<dbReference type="GO" id="GO:0005886">
    <property type="term" value="C:plasma membrane"/>
    <property type="evidence" value="ECO:0007669"/>
    <property type="project" value="TreeGrafter"/>
</dbReference>
<keyword evidence="3" id="KW-0067">ATP-binding</keyword>
<dbReference type="PANTHER" id="PTHR24220">
    <property type="entry name" value="IMPORT ATP-BINDING PROTEIN"/>
    <property type="match status" value="1"/>
</dbReference>
<reference evidence="5 6" key="1">
    <citation type="submission" date="2010-03" db="EMBL/GenBank/DDBJ databases">
        <title>The genome sequence of Faecalibacterium prausnitzii SL3/3.</title>
        <authorList>
            <consortium name="metaHIT consortium -- http://www.metahit.eu/"/>
            <person name="Pajon A."/>
            <person name="Turner K."/>
            <person name="Parkhill J."/>
            <person name="Duncan S."/>
            <person name="Flint H."/>
        </authorList>
    </citation>
    <scope>NUCLEOTIDE SEQUENCE [LARGE SCALE GENOMIC DNA]</scope>
    <source>
        <strain evidence="5 6">SL3/3</strain>
    </source>
</reference>
<dbReference type="GO" id="GO:0022857">
    <property type="term" value="F:transmembrane transporter activity"/>
    <property type="evidence" value="ECO:0007669"/>
    <property type="project" value="UniProtKB-ARBA"/>
</dbReference>
<dbReference type="EMBL" id="FP929046">
    <property type="protein sequence ID" value="CBL01169.1"/>
    <property type="molecule type" value="Genomic_DNA"/>
</dbReference>
<dbReference type="RefSeq" id="WP_015537023.1">
    <property type="nucleotide sequence ID" value="NC_021020.1"/>
</dbReference>
<dbReference type="KEGG" id="fpa:FPR_08050"/>
<feature type="domain" description="ABC transporter" evidence="4">
    <location>
        <begin position="5"/>
        <end position="235"/>
    </location>
</feature>
<dbReference type="InterPro" id="IPR003439">
    <property type="entry name" value="ABC_transporter-like_ATP-bd"/>
</dbReference>
<dbReference type="SUPFAM" id="SSF52540">
    <property type="entry name" value="P-loop containing nucleoside triphosphate hydrolases"/>
    <property type="match status" value="1"/>
</dbReference>
<dbReference type="HOGENOM" id="CLU_000604_1_22_9"/>
<sequence length="236" mass="25616">MKPILKLQDASKIYRQGGVKTVGIEAVNLEIYPHDFVAITGRSGCGKSTLLNILGCMDELTSGSYFFDGEDITRLKSRAGAALRNEKIGYVFQAFNLVNEISALENVCMPLGYAGVSKRERDAVAHELLARVGMAEKANKRPVNLSGGEQQRVAIARALARSPRVLLADEPTGNLDKANSLAIMELFSSFNRSGMTIVMVTHSPDVAAYASRQIHICDGKIIESFLGGTYYSSPIK</sequence>
<dbReference type="InterPro" id="IPR017871">
    <property type="entry name" value="ABC_transporter-like_CS"/>
</dbReference>
<dbReference type="PROSITE" id="PS00211">
    <property type="entry name" value="ABC_TRANSPORTER_1"/>
    <property type="match status" value="1"/>
</dbReference>
<dbReference type="InterPro" id="IPR027417">
    <property type="entry name" value="P-loop_NTPase"/>
</dbReference>
<dbReference type="Pfam" id="PF00005">
    <property type="entry name" value="ABC_tran"/>
    <property type="match status" value="1"/>
</dbReference>
<evidence type="ECO:0000313" key="6">
    <source>
        <dbReference type="Proteomes" id="UP000007059"/>
    </source>
</evidence>
<gene>
    <name evidence="5" type="ORF">FPR_08050</name>
</gene>
<dbReference type="GO" id="GO:0098796">
    <property type="term" value="C:membrane protein complex"/>
    <property type="evidence" value="ECO:0007669"/>
    <property type="project" value="UniProtKB-ARBA"/>
</dbReference>
<dbReference type="GO" id="GO:0005524">
    <property type="term" value="F:ATP binding"/>
    <property type="evidence" value="ECO:0007669"/>
    <property type="project" value="UniProtKB-KW"/>
</dbReference>
<proteinExistence type="predicted"/>
<dbReference type="CDD" id="cd03255">
    <property type="entry name" value="ABC_MJ0796_LolCDE_FtsE"/>
    <property type="match status" value="1"/>
</dbReference>
<dbReference type="InterPro" id="IPR017911">
    <property type="entry name" value="MacB-like_ATP-bd"/>
</dbReference>
<dbReference type="PROSITE" id="PS50893">
    <property type="entry name" value="ABC_TRANSPORTER_2"/>
    <property type="match status" value="1"/>
</dbReference>
<evidence type="ECO:0000256" key="1">
    <source>
        <dbReference type="ARBA" id="ARBA00022448"/>
    </source>
</evidence>
<organism evidence="5 6">
    <name type="scientific">Faecalibacterium prausnitzii SL3/3</name>
    <dbReference type="NCBI Taxonomy" id="657322"/>
    <lineage>
        <taxon>Bacteria</taxon>
        <taxon>Bacillati</taxon>
        <taxon>Bacillota</taxon>
        <taxon>Clostridia</taxon>
        <taxon>Eubacteriales</taxon>
        <taxon>Oscillospiraceae</taxon>
        <taxon>Faecalibacterium</taxon>
    </lineage>
</organism>
<dbReference type="InterPro" id="IPR003593">
    <property type="entry name" value="AAA+_ATPase"/>
</dbReference>
<keyword evidence="2" id="KW-0547">Nucleotide-binding</keyword>
<dbReference type="FunFam" id="3.40.50.300:FF:000032">
    <property type="entry name" value="Export ABC transporter ATP-binding protein"/>
    <property type="match status" value="1"/>
</dbReference>
<dbReference type="Gene3D" id="3.40.50.300">
    <property type="entry name" value="P-loop containing nucleotide triphosphate hydrolases"/>
    <property type="match status" value="1"/>
</dbReference>
<keyword evidence="1" id="KW-0813">Transport</keyword>